<evidence type="ECO:0008006" key="4">
    <source>
        <dbReference type="Google" id="ProtNLM"/>
    </source>
</evidence>
<feature type="transmembrane region" description="Helical" evidence="1">
    <location>
        <begin position="45"/>
        <end position="65"/>
    </location>
</feature>
<organism evidence="2 3">
    <name type="scientific">Lentzea flava</name>
    <dbReference type="NCBI Taxonomy" id="103732"/>
    <lineage>
        <taxon>Bacteria</taxon>
        <taxon>Bacillati</taxon>
        <taxon>Actinomycetota</taxon>
        <taxon>Actinomycetes</taxon>
        <taxon>Pseudonocardiales</taxon>
        <taxon>Pseudonocardiaceae</taxon>
        <taxon>Lentzea</taxon>
    </lineage>
</organism>
<comment type="caution">
    <text evidence="2">The sequence shown here is derived from an EMBL/GenBank/DDBJ whole genome shotgun (WGS) entry which is preliminary data.</text>
</comment>
<accession>A0ABQ2UAT9</accession>
<keyword evidence="3" id="KW-1185">Reference proteome</keyword>
<protein>
    <recommendedName>
        <fullName evidence="4">DUF3040 domain-containing protein</fullName>
    </recommendedName>
</protein>
<keyword evidence="1" id="KW-0472">Membrane</keyword>
<keyword evidence="1" id="KW-0812">Transmembrane</keyword>
<keyword evidence="1" id="KW-1133">Transmembrane helix</keyword>
<proteinExistence type="predicted"/>
<dbReference type="Pfam" id="PF11239">
    <property type="entry name" value="DUF3040"/>
    <property type="match status" value="1"/>
</dbReference>
<evidence type="ECO:0000313" key="2">
    <source>
        <dbReference type="EMBL" id="GGU16068.1"/>
    </source>
</evidence>
<dbReference type="EMBL" id="BMRE01000001">
    <property type="protein sequence ID" value="GGU16068.1"/>
    <property type="molecule type" value="Genomic_DNA"/>
</dbReference>
<evidence type="ECO:0000256" key="1">
    <source>
        <dbReference type="SAM" id="Phobius"/>
    </source>
</evidence>
<feature type="transmembrane region" description="Helical" evidence="1">
    <location>
        <begin position="71"/>
        <end position="90"/>
    </location>
</feature>
<dbReference type="RefSeq" id="WP_189251800.1">
    <property type="nucleotide sequence ID" value="NZ_BMRE01000001.1"/>
</dbReference>
<dbReference type="Proteomes" id="UP000649573">
    <property type="component" value="Unassembled WGS sequence"/>
</dbReference>
<reference evidence="3" key="1">
    <citation type="journal article" date="2019" name="Int. J. Syst. Evol. Microbiol.">
        <title>The Global Catalogue of Microorganisms (GCM) 10K type strain sequencing project: providing services to taxonomists for standard genome sequencing and annotation.</title>
        <authorList>
            <consortium name="The Broad Institute Genomics Platform"/>
            <consortium name="The Broad Institute Genome Sequencing Center for Infectious Disease"/>
            <person name="Wu L."/>
            <person name="Ma J."/>
        </authorList>
    </citation>
    <scope>NUCLEOTIDE SEQUENCE [LARGE SCALE GENOMIC DNA]</scope>
    <source>
        <strain evidence="3">JCM 3296</strain>
    </source>
</reference>
<name>A0ABQ2UAT9_9PSEU</name>
<dbReference type="InterPro" id="IPR021401">
    <property type="entry name" value="DUF3040"/>
</dbReference>
<gene>
    <name evidence="2" type="ORF">GCM10010178_04630</name>
</gene>
<evidence type="ECO:0000313" key="3">
    <source>
        <dbReference type="Proteomes" id="UP000649573"/>
    </source>
</evidence>
<sequence length="95" mass="10283">MALADHEKRELAEIEQRLADEDPKLAAKLTRPSALVFLPSRTVRVLAVFGVYLLGLLAMISGVTWSSAPLVVLGAVLCAGVFGRLVFSAWRGYRG</sequence>